<reference evidence="2 3" key="1">
    <citation type="submission" date="2017-09" db="EMBL/GenBank/DDBJ databases">
        <authorList>
            <person name="Bumgarner R.E."/>
        </authorList>
    </citation>
    <scope>NUCLEOTIDE SEQUENCE [LARGE SCALE GENOMIC DNA]</scope>
    <source>
        <strain evidence="2 3">T34998</strain>
    </source>
</reference>
<name>A0ABX9I7D0_9ACTN</name>
<feature type="signal peptide" evidence="1">
    <location>
        <begin position="1"/>
        <end position="28"/>
    </location>
</feature>
<organism evidence="2 3">
    <name type="scientific">Cutibacterium namnetense</name>
    <dbReference type="NCBI Taxonomy" id="1574624"/>
    <lineage>
        <taxon>Bacteria</taxon>
        <taxon>Bacillati</taxon>
        <taxon>Actinomycetota</taxon>
        <taxon>Actinomycetes</taxon>
        <taxon>Propionibacteriales</taxon>
        <taxon>Propionibacteriaceae</taxon>
        <taxon>Cutibacterium</taxon>
    </lineage>
</organism>
<accession>A0ABX9I7D0</accession>
<comment type="caution">
    <text evidence="2">The sequence shown here is derived from an EMBL/GenBank/DDBJ whole genome shotgun (WGS) entry which is preliminary data.</text>
</comment>
<dbReference type="Proteomes" id="UP000256324">
    <property type="component" value="Unassembled WGS sequence"/>
</dbReference>
<protein>
    <submittedName>
        <fullName evidence="2">Uncharacterized protein</fullName>
    </submittedName>
</protein>
<dbReference type="EMBL" id="PCZS01000004">
    <property type="protein sequence ID" value="REB68271.1"/>
    <property type="molecule type" value="Genomic_DNA"/>
</dbReference>
<evidence type="ECO:0000256" key="1">
    <source>
        <dbReference type="SAM" id="SignalP"/>
    </source>
</evidence>
<evidence type="ECO:0000313" key="2">
    <source>
        <dbReference type="EMBL" id="REB68271.1"/>
    </source>
</evidence>
<evidence type="ECO:0000313" key="3">
    <source>
        <dbReference type="Proteomes" id="UP000256324"/>
    </source>
</evidence>
<feature type="chain" id="PRO_5047035243" evidence="1">
    <location>
        <begin position="29"/>
        <end position="195"/>
    </location>
</feature>
<dbReference type="RefSeq" id="WP_002549104.1">
    <property type="nucleotide sequence ID" value="NZ_JARJNT010000006.1"/>
</dbReference>
<keyword evidence="3" id="KW-1185">Reference proteome</keyword>
<keyword evidence="1" id="KW-0732">Signal</keyword>
<proteinExistence type="predicted"/>
<gene>
    <name evidence="2" type="ORF">CP880_10275</name>
</gene>
<sequence>MIKNRLVAAGAAAALATGTALMAVPAHAATPAPISPAPAPISPAPTPTKPGVDTSKLPIHIDFDCLKNNAQERHQIELKIAKILVQDGTAKSKAVAVNSAKEIVSTVLKDPSLLTNPGALVTKIVKIIADNALKAFGDTSGIGDLKPLAQDIVKNLKAAKVCFTINVPGLPPKTQHVSHLGELQTAAWVPSSQVR</sequence>